<dbReference type="InterPro" id="IPR012823">
    <property type="entry name" value="Flagell_FliJ"/>
</dbReference>
<dbReference type="AlphaFoldDB" id="A0A7S8J0A8"/>
<dbReference type="EMBL" id="CP047423">
    <property type="protein sequence ID" value="QPD04904.1"/>
    <property type="molecule type" value="Genomic_DNA"/>
</dbReference>
<comment type="similarity">
    <text evidence="2">Belongs to the FliJ family.</text>
</comment>
<keyword evidence="7" id="KW-1005">Bacterial flagellum biogenesis</keyword>
<evidence type="ECO:0000256" key="1">
    <source>
        <dbReference type="ARBA" id="ARBA00004413"/>
    </source>
</evidence>
<evidence type="ECO:0000256" key="10">
    <source>
        <dbReference type="ARBA" id="ARBA00023225"/>
    </source>
</evidence>
<evidence type="ECO:0000256" key="4">
    <source>
        <dbReference type="ARBA" id="ARBA00022448"/>
    </source>
</evidence>
<dbReference type="GO" id="GO:0009288">
    <property type="term" value="C:bacterial-type flagellum"/>
    <property type="evidence" value="ECO:0007669"/>
    <property type="project" value="InterPro"/>
</dbReference>
<protein>
    <recommendedName>
        <fullName evidence="3">Flagellar FliJ protein</fullName>
    </recommendedName>
</protein>
<evidence type="ECO:0000256" key="5">
    <source>
        <dbReference type="ARBA" id="ARBA00022475"/>
    </source>
</evidence>
<dbReference type="Gene3D" id="1.10.287.1700">
    <property type="match status" value="1"/>
</dbReference>
<keyword evidence="9" id="KW-0472">Membrane</keyword>
<evidence type="ECO:0000256" key="6">
    <source>
        <dbReference type="ARBA" id="ARBA00022500"/>
    </source>
</evidence>
<dbReference type="GO" id="GO:0044781">
    <property type="term" value="P:bacterial-type flagellum organization"/>
    <property type="evidence" value="ECO:0007669"/>
    <property type="project" value="UniProtKB-KW"/>
</dbReference>
<keyword evidence="8" id="KW-0653">Protein transport</keyword>
<keyword evidence="6" id="KW-0145">Chemotaxis</keyword>
<evidence type="ECO:0000256" key="8">
    <source>
        <dbReference type="ARBA" id="ARBA00022927"/>
    </source>
</evidence>
<evidence type="ECO:0000256" key="9">
    <source>
        <dbReference type="ARBA" id="ARBA00023136"/>
    </source>
</evidence>
<evidence type="ECO:0000256" key="3">
    <source>
        <dbReference type="ARBA" id="ARBA00020392"/>
    </source>
</evidence>
<evidence type="ECO:0000256" key="7">
    <source>
        <dbReference type="ARBA" id="ARBA00022795"/>
    </source>
</evidence>
<dbReference type="Proteomes" id="UP000593737">
    <property type="component" value="Chromosome"/>
</dbReference>
<dbReference type="Pfam" id="PF02050">
    <property type="entry name" value="FliJ"/>
    <property type="match status" value="1"/>
</dbReference>
<reference evidence="11 12" key="1">
    <citation type="journal article" date="2020" name="ISME J.">
        <title>Enrichment and physiological characterization of a novel comammox Nitrospira indicates ammonium inhibition of complete nitrification.</title>
        <authorList>
            <person name="Sakoula D."/>
            <person name="Koch H."/>
            <person name="Frank J."/>
            <person name="Jetten M.S.M."/>
            <person name="van Kessel M.A.H.J."/>
            <person name="Lucker S."/>
        </authorList>
    </citation>
    <scope>NUCLEOTIDE SEQUENCE [LARGE SCALE GENOMIC DNA]</scope>
    <source>
        <strain evidence="11">Comreactor17</strain>
    </source>
</reference>
<evidence type="ECO:0000313" key="12">
    <source>
        <dbReference type="Proteomes" id="UP000593737"/>
    </source>
</evidence>
<proteinExistence type="inferred from homology"/>
<dbReference type="InterPro" id="IPR053716">
    <property type="entry name" value="Flag_assembly_chemotaxis_eff"/>
</dbReference>
<accession>A0A7S8J0A8</accession>
<evidence type="ECO:0000256" key="2">
    <source>
        <dbReference type="ARBA" id="ARBA00010004"/>
    </source>
</evidence>
<keyword evidence="5" id="KW-1003">Cell membrane</keyword>
<keyword evidence="4" id="KW-0813">Transport</keyword>
<evidence type="ECO:0000313" key="11">
    <source>
        <dbReference type="EMBL" id="QPD04904.1"/>
    </source>
</evidence>
<organism evidence="11 12">
    <name type="scientific">Candidatus Nitrospira kreftii</name>
    <dbReference type="NCBI Taxonomy" id="2652173"/>
    <lineage>
        <taxon>Bacteria</taxon>
        <taxon>Pseudomonadati</taxon>
        <taxon>Nitrospirota</taxon>
        <taxon>Nitrospiria</taxon>
        <taxon>Nitrospirales</taxon>
        <taxon>Nitrospiraceae</taxon>
        <taxon>Nitrospira</taxon>
    </lineage>
</organism>
<sequence length="141" mass="16466">MSLDSLRKLRGQAVEALMMELSQIAQSLSRSEERYRRIEIEMLKDAETYRHQAKQGMTIEAMLEWQVRMHSQQAALGQAHLVIEQATLSWQRINNLLVEANQECKLLDRILDQRKAIQCADLARQEQRATDEAASRRYLLR</sequence>
<dbReference type="GO" id="GO:0005886">
    <property type="term" value="C:plasma membrane"/>
    <property type="evidence" value="ECO:0007669"/>
    <property type="project" value="UniProtKB-SubCell"/>
</dbReference>
<keyword evidence="10" id="KW-1006">Bacterial flagellum protein export</keyword>
<dbReference type="GO" id="GO:0071973">
    <property type="term" value="P:bacterial-type flagellum-dependent cell motility"/>
    <property type="evidence" value="ECO:0007669"/>
    <property type="project" value="InterPro"/>
</dbReference>
<dbReference type="GO" id="GO:0006935">
    <property type="term" value="P:chemotaxis"/>
    <property type="evidence" value="ECO:0007669"/>
    <property type="project" value="UniProtKB-KW"/>
</dbReference>
<dbReference type="KEGG" id="nkf:Nkreftii_002678"/>
<comment type="subcellular location">
    <subcellularLocation>
        <location evidence="1">Cell membrane</location>
        <topology evidence="1">Peripheral membrane protein</topology>
        <orientation evidence="1">Cytoplasmic side</orientation>
    </subcellularLocation>
</comment>
<name>A0A7S8J0A8_9BACT</name>
<dbReference type="GO" id="GO:0015031">
    <property type="term" value="P:protein transport"/>
    <property type="evidence" value="ECO:0007669"/>
    <property type="project" value="UniProtKB-KW"/>
</dbReference>
<gene>
    <name evidence="11" type="ORF">Nkreftii_002678</name>
</gene>